<evidence type="ECO:0000313" key="4">
    <source>
        <dbReference type="Proteomes" id="UP001597034"/>
    </source>
</evidence>
<dbReference type="InterPro" id="IPR007527">
    <property type="entry name" value="Znf_SWIM"/>
</dbReference>
<dbReference type="PROSITE" id="PS50966">
    <property type="entry name" value="ZF_SWIM"/>
    <property type="match status" value="1"/>
</dbReference>
<keyword evidence="4" id="KW-1185">Reference proteome</keyword>
<dbReference type="GO" id="GO:0008270">
    <property type="term" value="F:zinc ion binding"/>
    <property type="evidence" value="ECO:0007669"/>
    <property type="project" value="UniProtKB-KW"/>
</dbReference>
<dbReference type="Proteomes" id="UP001597034">
    <property type="component" value="Unassembled WGS sequence"/>
</dbReference>
<evidence type="ECO:0000313" key="3">
    <source>
        <dbReference type="EMBL" id="MFD1646047.1"/>
    </source>
</evidence>
<reference evidence="3 4" key="1">
    <citation type="journal article" date="2019" name="Int. J. Syst. Evol. Microbiol.">
        <title>The Global Catalogue of Microorganisms (GCM) 10K type strain sequencing project: providing services to taxonomists for standard genome sequencing and annotation.</title>
        <authorList>
            <consortium name="The Broad Institute Genomics Platform"/>
            <consortium name="The Broad Institute Genome Sequencing Center for Infectious Disease"/>
            <person name="Wu L."/>
            <person name="Ma J."/>
        </authorList>
    </citation>
    <scope>NUCLEOTIDE SEQUENCE [LARGE SCALE GENOMIC DNA]</scope>
    <source>
        <strain evidence="3 4">CGMCC 1.10390</strain>
    </source>
</reference>
<evidence type="ECO:0000259" key="2">
    <source>
        <dbReference type="PROSITE" id="PS50966"/>
    </source>
</evidence>
<name>A0ABD6DL36_9EURY</name>
<keyword evidence="1" id="KW-0479">Metal-binding</keyword>
<dbReference type="Pfam" id="PF04434">
    <property type="entry name" value="SWIM"/>
    <property type="match status" value="1"/>
</dbReference>
<accession>A0ABD6DL36</accession>
<comment type="caution">
    <text evidence="3">The sequence shown here is derived from an EMBL/GenBank/DDBJ whole genome shotgun (WGS) entry which is preliminary data.</text>
</comment>
<protein>
    <submittedName>
        <fullName evidence="3">SWIM zinc finger family protein</fullName>
    </submittedName>
</protein>
<proteinExistence type="predicted"/>
<keyword evidence="1" id="KW-0863">Zinc-finger</keyword>
<dbReference type="RefSeq" id="WP_256398428.1">
    <property type="nucleotide sequence ID" value="NZ_JANHJR010000001.1"/>
</dbReference>
<dbReference type="EMBL" id="JBHUDO010000002">
    <property type="protein sequence ID" value="MFD1646047.1"/>
    <property type="molecule type" value="Genomic_DNA"/>
</dbReference>
<feature type="domain" description="SWIM-type" evidence="2">
    <location>
        <begin position="14"/>
        <end position="49"/>
    </location>
</feature>
<keyword evidence="1" id="KW-0862">Zinc</keyword>
<gene>
    <name evidence="3" type="ORF">ACFSBL_10175</name>
</gene>
<sequence length="110" mass="11949">MTNCSHADPRNHRYLVRVVDGLPKSCSCPADERFDGACKHRVAIAIRGPVLGAARQNAVATDGGLVPAENSEAELVDEDDCDCSALPDGVPCWPCFRDGEREFENESLFD</sequence>
<evidence type="ECO:0000256" key="1">
    <source>
        <dbReference type="PROSITE-ProRule" id="PRU00325"/>
    </source>
</evidence>
<organism evidence="3 4">
    <name type="scientific">Haloarchaeobius litoreus</name>
    <dbReference type="NCBI Taxonomy" id="755306"/>
    <lineage>
        <taxon>Archaea</taxon>
        <taxon>Methanobacteriati</taxon>
        <taxon>Methanobacteriota</taxon>
        <taxon>Stenosarchaea group</taxon>
        <taxon>Halobacteria</taxon>
        <taxon>Halobacteriales</taxon>
        <taxon>Halorubellaceae</taxon>
        <taxon>Haloarchaeobius</taxon>
    </lineage>
</organism>
<dbReference type="AlphaFoldDB" id="A0ABD6DL36"/>